<keyword evidence="1" id="KW-0812">Transmembrane</keyword>
<organism evidence="2 3">
    <name type="scientific">Massilia soli</name>
    <dbReference type="NCBI Taxonomy" id="2792854"/>
    <lineage>
        <taxon>Bacteria</taxon>
        <taxon>Pseudomonadati</taxon>
        <taxon>Pseudomonadota</taxon>
        <taxon>Betaproteobacteria</taxon>
        <taxon>Burkholderiales</taxon>
        <taxon>Oxalobacteraceae</taxon>
        <taxon>Telluria group</taxon>
        <taxon>Massilia</taxon>
    </lineage>
</organism>
<evidence type="ECO:0000313" key="3">
    <source>
        <dbReference type="Proteomes" id="UP000809349"/>
    </source>
</evidence>
<dbReference type="EMBL" id="JAFBIL020000005">
    <property type="protein sequence ID" value="MBZ2208175.1"/>
    <property type="molecule type" value="Genomic_DNA"/>
</dbReference>
<dbReference type="Proteomes" id="UP000809349">
    <property type="component" value="Unassembled WGS sequence"/>
</dbReference>
<dbReference type="RefSeq" id="WP_223468669.1">
    <property type="nucleotide sequence ID" value="NZ_JAFBIL020000005.1"/>
</dbReference>
<comment type="caution">
    <text evidence="2">The sequence shown here is derived from an EMBL/GenBank/DDBJ whole genome shotgun (WGS) entry which is preliminary data.</text>
</comment>
<gene>
    <name evidence="2" type="ORF">I4X03_012990</name>
</gene>
<keyword evidence="3" id="KW-1185">Reference proteome</keyword>
<proteinExistence type="predicted"/>
<reference evidence="2 3" key="1">
    <citation type="submission" date="2021-01" db="EMBL/GenBank/DDBJ databases">
        <authorList>
            <person name="Ruan W."/>
            <person name="Khan S.A."/>
            <person name="Jeon C.O."/>
        </authorList>
    </citation>
    <scope>NUCLEOTIDE SEQUENCE [LARGE SCALE GENOMIC DNA]</scope>
    <source>
        <strain evidence="2 3">R798</strain>
    </source>
</reference>
<feature type="transmembrane region" description="Helical" evidence="1">
    <location>
        <begin position="103"/>
        <end position="123"/>
    </location>
</feature>
<evidence type="ECO:0000313" key="2">
    <source>
        <dbReference type="EMBL" id="MBZ2208175.1"/>
    </source>
</evidence>
<reference evidence="2 3" key="2">
    <citation type="submission" date="2021-08" db="EMBL/GenBank/DDBJ databases">
        <title>Massilia sp. R798.</title>
        <authorList>
            <person name="Baek J.H."/>
            <person name="Jung H.S."/>
            <person name="Kim K.R."/>
            <person name="Jeon C.O."/>
        </authorList>
    </citation>
    <scope>NUCLEOTIDE SEQUENCE [LARGE SCALE GENOMIC DNA]</scope>
    <source>
        <strain evidence="2 3">R798</strain>
    </source>
</reference>
<sequence>MYVGAVSYLRFSPDLHLTPGGGNGDDAKIEPEVLPIECFARPNLLLHTIWNFFAIGMNMEDTTNQTPPSPGVVKCGRLVFYFVGFGLMAIPLALVYGDAELQYPFEWLCLGAGIVIVISGAVLPQRIEAHVGFDMPLFLPRSRFQDIDADD</sequence>
<protein>
    <submittedName>
        <fullName evidence="2">Uncharacterized protein</fullName>
    </submittedName>
</protein>
<accession>A0ABS7SQB9</accession>
<keyword evidence="1" id="KW-1133">Transmembrane helix</keyword>
<name>A0ABS7SQB9_9BURK</name>
<evidence type="ECO:0000256" key="1">
    <source>
        <dbReference type="SAM" id="Phobius"/>
    </source>
</evidence>
<keyword evidence="1" id="KW-0472">Membrane</keyword>
<feature type="transmembrane region" description="Helical" evidence="1">
    <location>
        <begin position="78"/>
        <end position="97"/>
    </location>
</feature>